<reference evidence="1" key="1">
    <citation type="journal article" date="2021" name="G3 (Bethesda)">
        <title>Genome and transcriptome analysis of the beet armyworm Spodoptera exigua reveals targets for pest control. .</title>
        <authorList>
            <person name="Simon S."/>
            <person name="Breeschoten T."/>
            <person name="Jansen H.J."/>
            <person name="Dirks R.P."/>
            <person name="Schranz M.E."/>
            <person name="Ros V.I.D."/>
        </authorList>
    </citation>
    <scope>NUCLEOTIDE SEQUENCE</scope>
    <source>
        <strain evidence="1">TB_SE_WUR_2020</strain>
    </source>
</reference>
<proteinExistence type="predicted"/>
<dbReference type="EMBL" id="JACEFF010000210">
    <property type="protein sequence ID" value="KAH9641961.1"/>
    <property type="molecule type" value="Genomic_DNA"/>
</dbReference>
<gene>
    <name evidence="1" type="ORF">HF086_011711</name>
</gene>
<name>A0A922MSW5_SPOEX</name>
<protein>
    <submittedName>
        <fullName evidence="1">Uncharacterized protein</fullName>
    </submittedName>
</protein>
<dbReference type="AlphaFoldDB" id="A0A922MSW5"/>
<organism evidence="1 2">
    <name type="scientific">Spodoptera exigua</name>
    <name type="common">Beet armyworm</name>
    <name type="synonym">Noctua fulgens</name>
    <dbReference type="NCBI Taxonomy" id="7107"/>
    <lineage>
        <taxon>Eukaryota</taxon>
        <taxon>Metazoa</taxon>
        <taxon>Ecdysozoa</taxon>
        <taxon>Arthropoda</taxon>
        <taxon>Hexapoda</taxon>
        <taxon>Insecta</taxon>
        <taxon>Pterygota</taxon>
        <taxon>Neoptera</taxon>
        <taxon>Endopterygota</taxon>
        <taxon>Lepidoptera</taxon>
        <taxon>Glossata</taxon>
        <taxon>Ditrysia</taxon>
        <taxon>Noctuoidea</taxon>
        <taxon>Noctuidae</taxon>
        <taxon>Amphipyrinae</taxon>
        <taxon>Spodoptera</taxon>
    </lineage>
</organism>
<comment type="caution">
    <text evidence="1">The sequence shown here is derived from an EMBL/GenBank/DDBJ whole genome shotgun (WGS) entry which is preliminary data.</text>
</comment>
<evidence type="ECO:0000313" key="1">
    <source>
        <dbReference type="EMBL" id="KAH9641961.1"/>
    </source>
</evidence>
<sequence>MIIVNPRVKIEGRKVFLEKIADDLEEEEDHDIDLHFEIETAPTATQKELILPPQPVPKFPLHIAISNRTKRPIFFHCCGLWNDTARYGASWCCFPRTRFWLPPGLSAPLYVRATPRELSPVPDAVTFLQIAAAHLRDNVTGYFSIPIKAKFLKYIAPPMLEGE</sequence>
<accession>A0A922MSW5</accession>
<dbReference type="Proteomes" id="UP000814243">
    <property type="component" value="Unassembled WGS sequence"/>
</dbReference>
<evidence type="ECO:0000313" key="2">
    <source>
        <dbReference type="Proteomes" id="UP000814243"/>
    </source>
</evidence>